<evidence type="ECO:0000256" key="1">
    <source>
        <dbReference type="SAM" id="MobiDB-lite"/>
    </source>
</evidence>
<feature type="compositionally biased region" description="Basic and acidic residues" evidence="1">
    <location>
        <begin position="20"/>
        <end position="33"/>
    </location>
</feature>
<comment type="caution">
    <text evidence="3">The sequence shown here is derived from an EMBL/GenBank/DDBJ whole genome shotgun (WGS) entry which is preliminary data.</text>
</comment>
<evidence type="ECO:0000259" key="2">
    <source>
        <dbReference type="Pfam" id="PF10099"/>
    </source>
</evidence>
<dbReference type="InterPro" id="IPR018764">
    <property type="entry name" value="RskA_C"/>
</dbReference>
<name>A0A844QG67_9HYPH</name>
<evidence type="ECO:0000313" key="4">
    <source>
        <dbReference type="Proteomes" id="UP000463224"/>
    </source>
</evidence>
<dbReference type="Proteomes" id="UP000463224">
    <property type="component" value="Unassembled WGS sequence"/>
</dbReference>
<feature type="compositionally biased region" description="Basic and acidic residues" evidence="1">
    <location>
        <begin position="1"/>
        <end position="10"/>
    </location>
</feature>
<feature type="region of interest" description="Disordered" evidence="1">
    <location>
        <begin position="1"/>
        <end position="33"/>
    </location>
</feature>
<dbReference type="EMBL" id="WPHG01000003">
    <property type="protein sequence ID" value="MVA98097.1"/>
    <property type="molecule type" value="Genomic_DNA"/>
</dbReference>
<accession>A0A844QG67</accession>
<proteinExistence type="predicted"/>
<keyword evidence="4" id="KW-1185">Reference proteome</keyword>
<sequence>MTSDSDRMARAGDFVMGRMNEAERERAEKDLERDPAFRDAVMRFAQRLRGPAADGARPRGDVWRAVHANIADLPQMRAASPAGFVPAEAPPGPGASAHALGGWRGVAVATCLAAAFGIGLVAGRMADATDDRRALAMLDDMAGAPRALVESFADGTLVFQPLTLSELPADTVLRLWAISEAPERAVALGRVAVSGATRLQAPTGGTAEAVRAYRLTLENAAGGSSETALAEGPRNRIVPGR</sequence>
<feature type="domain" description="Anti-sigma K factor RskA C-terminal" evidence="2">
    <location>
        <begin position="109"/>
        <end position="230"/>
    </location>
</feature>
<reference evidence="3 4" key="1">
    <citation type="submission" date="2019-12" db="EMBL/GenBank/DDBJ databases">
        <title>Nitratireductor arenosus sp. nov., Isolated from sea sand, Jeju island, South Korea.</title>
        <authorList>
            <person name="Kim W."/>
        </authorList>
    </citation>
    <scope>NUCLEOTIDE SEQUENCE [LARGE SCALE GENOMIC DNA]</scope>
    <source>
        <strain evidence="3 4">CAU 1489</strain>
    </source>
</reference>
<gene>
    <name evidence="3" type="ORF">GN330_12675</name>
</gene>
<dbReference type="AlphaFoldDB" id="A0A844QG67"/>
<protein>
    <recommendedName>
        <fullName evidence="2">Anti-sigma K factor RskA C-terminal domain-containing protein</fullName>
    </recommendedName>
</protein>
<dbReference type="Pfam" id="PF10099">
    <property type="entry name" value="RskA_C"/>
    <property type="match status" value="1"/>
</dbReference>
<evidence type="ECO:0000313" key="3">
    <source>
        <dbReference type="EMBL" id="MVA98097.1"/>
    </source>
</evidence>
<organism evidence="3 4">
    <name type="scientific">Nitratireductor arenosus</name>
    <dbReference type="NCBI Taxonomy" id="2682096"/>
    <lineage>
        <taxon>Bacteria</taxon>
        <taxon>Pseudomonadati</taxon>
        <taxon>Pseudomonadota</taxon>
        <taxon>Alphaproteobacteria</taxon>
        <taxon>Hyphomicrobiales</taxon>
        <taxon>Phyllobacteriaceae</taxon>
        <taxon>Nitratireductor</taxon>
    </lineage>
</organism>
<dbReference type="GO" id="GO:0005886">
    <property type="term" value="C:plasma membrane"/>
    <property type="evidence" value="ECO:0007669"/>
    <property type="project" value="InterPro"/>
</dbReference>
<dbReference type="RefSeq" id="WP_156713075.1">
    <property type="nucleotide sequence ID" value="NZ_WPHG01000003.1"/>
</dbReference>